<feature type="compositionally biased region" description="Polar residues" evidence="1">
    <location>
        <begin position="324"/>
        <end position="335"/>
    </location>
</feature>
<evidence type="ECO:0000256" key="1">
    <source>
        <dbReference type="SAM" id="MobiDB-lite"/>
    </source>
</evidence>
<dbReference type="EMBL" id="MU006600">
    <property type="protein sequence ID" value="KAF2743131.1"/>
    <property type="molecule type" value="Genomic_DNA"/>
</dbReference>
<keyword evidence="3" id="KW-1185">Reference proteome</keyword>
<gene>
    <name evidence="2" type="ORF">M011DRAFT_481086</name>
</gene>
<feature type="region of interest" description="Disordered" evidence="1">
    <location>
        <begin position="324"/>
        <end position="399"/>
    </location>
</feature>
<evidence type="ECO:0000313" key="3">
    <source>
        <dbReference type="Proteomes" id="UP000799440"/>
    </source>
</evidence>
<dbReference type="AlphaFoldDB" id="A0A6A6V1D9"/>
<proteinExistence type="predicted"/>
<reference evidence="2" key="1">
    <citation type="journal article" date="2020" name="Stud. Mycol.">
        <title>101 Dothideomycetes genomes: a test case for predicting lifestyles and emergence of pathogens.</title>
        <authorList>
            <person name="Haridas S."/>
            <person name="Albert R."/>
            <person name="Binder M."/>
            <person name="Bloem J."/>
            <person name="Labutti K."/>
            <person name="Salamov A."/>
            <person name="Andreopoulos B."/>
            <person name="Baker S."/>
            <person name="Barry K."/>
            <person name="Bills G."/>
            <person name="Bluhm B."/>
            <person name="Cannon C."/>
            <person name="Castanera R."/>
            <person name="Culley D."/>
            <person name="Daum C."/>
            <person name="Ezra D."/>
            <person name="Gonzalez J."/>
            <person name="Henrissat B."/>
            <person name="Kuo A."/>
            <person name="Liang C."/>
            <person name="Lipzen A."/>
            <person name="Lutzoni F."/>
            <person name="Magnuson J."/>
            <person name="Mondo S."/>
            <person name="Nolan M."/>
            <person name="Ohm R."/>
            <person name="Pangilinan J."/>
            <person name="Park H.-J."/>
            <person name="Ramirez L."/>
            <person name="Alfaro M."/>
            <person name="Sun H."/>
            <person name="Tritt A."/>
            <person name="Yoshinaga Y."/>
            <person name="Zwiers L.-H."/>
            <person name="Turgeon B."/>
            <person name="Goodwin S."/>
            <person name="Spatafora J."/>
            <person name="Crous P."/>
            <person name="Grigoriev I."/>
        </authorList>
    </citation>
    <scope>NUCLEOTIDE SEQUENCE</scope>
    <source>
        <strain evidence="2">CBS 119925</strain>
    </source>
</reference>
<organism evidence="2 3">
    <name type="scientific">Sporormia fimetaria CBS 119925</name>
    <dbReference type="NCBI Taxonomy" id="1340428"/>
    <lineage>
        <taxon>Eukaryota</taxon>
        <taxon>Fungi</taxon>
        <taxon>Dikarya</taxon>
        <taxon>Ascomycota</taxon>
        <taxon>Pezizomycotina</taxon>
        <taxon>Dothideomycetes</taxon>
        <taxon>Pleosporomycetidae</taxon>
        <taxon>Pleosporales</taxon>
        <taxon>Sporormiaceae</taxon>
        <taxon>Sporormia</taxon>
    </lineage>
</organism>
<dbReference type="Proteomes" id="UP000799440">
    <property type="component" value="Unassembled WGS sequence"/>
</dbReference>
<protein>
    <submittedName>
        <fullName evidence="2">Uncharacterized protein</fullName>
    </submittedName>
</protein>
<evidence type="ECO:0000313" key="2">
    <source>
        <dbReference type="EMBL" id="KAF2743131.1"/>
    </source>
</evidence>
<feature type="region of interest" description="Disordered" evidence="1">
    <location>
        <begin position="57"/>
        <end position="121"/>
    </location>
</feature>
<name>A0A6A6V1D9_9PLEO</name>
<feature type="region of interest" description="Disordered" evidence="1">
    <location>
        <begin position="245"/>
        <end position="266"/>
    </location>
</feature>
<feature type="compositionally biased region" description="Basic and acidic residues" evidence="1">
    <location>
        <begin position="362"/>
        <end position="373"/>
    </location>
</feature>
<feature type="compositionally biased region" description="Basic and acidic residues" evidence="1">
    <location>
        <begin position="94"/>
        <end position="103"/>
    </location>
</feature>
<sequence length="442" mass="47366">MPAHSSLTAKLIGIEEYLAQSITARAARRQRVIARTTLRRLLLLVVAEMADSDAKVATAIPPRQGHTAARSSLSGAQPPSYAEPTKTSTLRQGRQREAPRKVTECSPGPSSRAGTQKAESHQPFIASLLSQIEAGKDVSTHPLPALKTIKESYATSTTSADFAPANAKAEITSKDIEVRKKTRDHDAGREFCDARKPNAETTTTPRTNNKRKCEEIVNPNDDATLSHSGRKRRRLGSNIVKAGMLPPCRKASTSSGNPLNLEPHKSSPAATQTALAAIQGAKQLPAAVQNDTSNKVSMEKRNFQVAKVENAKTAVMVALASGNTTKAPNTSTQPLRPTKATKTAVKKAAKKATLSTSQHLKQHIEPQRPDRAVAPKGSKKHSRDELSPGSDSGDETDDFILPDPSLSAFSIHESGLCHMLRVTANVFIDHLVHVTANRGVAG</sequence>
<accession>A0A6A6V1D9</accession>